<protein>
    <submittedName>
        <fullName evidence="2">Uncharacterized protein</fullName>
    </submittedName>
</protein>
<keyword evidence="1" id="KW-0472">Membrane</keyword>
<name>T1AJ58_9ZZZZ</name>
<gene>
    <name evidence="2" type="ORF">B1B_14243</name>
</gene>
<comment type="caution">
    <text evidence="2">The sequence shown here is derived from an EMBL/GenBank/DDBJ whole genome shotgun (WGS) entry which is preliminary data.</text>
</comment>
<keyword evidence="1" id="KW-0812">Transmembrane</keyword>
<proteinExistence type="predicted"/>
<dbReference type="InterPro" id="IPR045385">
    <property type="entry name" value="DUF6526"/>
</dbReference>
<reference evidence="2" key="2">
    <citation type="journal article" date="2014" name="ISME J.">
        <title>Microbial stratification in low pH oxic and suboxic macroscopic growths along an acid mine drainage.</title>
        <authorList>
            <person name="Mendez-Garcia C."/>
            <person name="Mesa V."/>
            <person name="Sprenger R.R."/>
            <person name="Richter M."/>
            <person name="Diez M.S."/>
            <person name="Solano J."/>
            <person name="Bargiela R."/>
            <person name="Golyshina O.V."/>
            <person name="Manteca A."/>
            <person name="Ramos J.L."/>
            <person name="Gallego J.R."/>
            <person name="Llorente I."/>
            <person name="Martins Dos Santos V.A."/>
            <person name="Jensen O.N."/>
            <person name="Pelaez A.I."/>
            <person name="Sanchez J."/>
            <person name="Ferrer M."/>
        </authorList>
    </citation>
    <scope>NUCLEOTIDE SEQUENCE</scope>
</reference>
<feature type="transmembrane region" description="Helical" evidence="1">
    <location>
        <begin position="18"/>
        <end position="39"/>
    </location>
</feature>
<dbReference type="AlphaFoldDB" id="T1AJ58"/>
<keyword evidence="1" id="KW-1133">Transmembrane helix</keyword>
<evidence type="ECO:0000313" key="2">
    <source>
        <dbReference type="EMBL" id="EQD42030.1"/>
    </source>
</evidence>
<accession>T1AJ58</accession>
<reference evidence="2" key="1">
    <citation type="submission" date="2013-08" db="EMBL/GenBank/DDBJ databases">
        <authorList>
            <person name="Mendez C."/>
            <person name="Richter M."/>
            <person name="Ferrer M."/>
            <person name="Sanchez J."/>
        </authorList>
    </citation>
    <scope>NUCLEOTIDE SEQUENCE</scope>
</reference>
<dbReference type="Pfam" id="PF20136">
    <property type="entry name" value="DUF6526"/>
    <property type="match status" value="1"/>
</dbReference>
<sequence>MSETKPQTYANHTRFDPWFHFFLAPIALILVIASIVHLVRHPHLGSVWHVVLA</sequence>
<dbReference type="EMBL" id="AUZY01009423">
    <property type="protein sequence ID" value="EQD42030.1"/>
    <property type="molecule type" value="Genomic_DNA"/>
</dbReference>
<feature type="non-terminal residue" evidence="2">
    <location>
        <position position="53"/>
    </location>
</feature>
<evidence type="ECO:0000256" key="1">
    <source>
        <dbReference type="SAM" id="Phobius"/>
    </source>
</evidence>
<organism evidence="2">
    <name type="scientific">mine drainage metagenome</name>
    <dbReference type="NCBI Taxonomy" id="410659"/>
    <lineage>
        <taxon>unclassified sequences</taxon>
        <taxon>metagenomes</taxon>
        <taxon>ecological metagenomes</taxon>
    </lineage>
</organism>